<dbReference type="AlphaFoldDB" id="L0H1C5"/>
<dbReference type="Pfam" id="PF00953">
    <property type="entry name" value="Glycos_transf_4"/>
    <property type="match status" value="1"/>
</dbReference>
<dbReference type="KEGG" id="tmb:Thimo_2676"/>
<dbReference type="GO" id="GO:0005886">
    <property type="term" value="C:plasma membrane"/>
    <property type="evidence" value="ECO:0007669"/>
    <property type="project" value="UniProtKB-SubCell"/>
</dbReference>
<reference evidence="9 10" key="1">
    <citation type="submission" date="2011-09" db="EMBL/GenBank/DDBJ databases">
        <title>Complete sequence of chromosome of Thioflavicoccus mobilis 8321.</title>
        <authorList>
            <consortium name="US DOE Joint Genome Institute"/>
            <person name="Lucas S."/>
            <person name="Han J."/>
            <person name="Lapidus A."/>
            <person name="Cheng J.-F."/>
            <person name="Goodwin L."/>
            <person name="Pitluck S."/>
            <person name="Peters L."/>
            <person name="Ovchinnikova G."/>
            <person name="Lu M."/>
            <person name="Detter J.C."/>
            <person name="Han C."/>
            <person name="Tapia R."/>
            <person name="Land M."/>
            <person name="Hauser L."/>
            <person name="Kyrpides N."/>
            <person name="Ivanova N."/>
            <person name="Pagani I."/>
            <person name="Vogl K."/>
            <person name="Liu Z."/>
            <person name="Imhoff J."/>
            <person name="Thiel V."/>
            <person name="Frigaard N.-U."/>
            <person name="Bryant D."/>
            <person name="Woyke T."/>
        </authorList>
    </citation>
    <scope>NUCLEOTIDE SEQUENCE [LARGE SCALE GENOMIC DNA]</scope>
    <source>
        <strain evidence="9 10">8321</strain>
    </source>
</reference>
<feature type="transmembrane region" description="Helical" evidence="8">
    <location>
        <begin position="45"/>
        <end position="65"/>
    </location>
</feature>
<dbReference type="eggNOG" id="COG0472">
    <property type="taxonomic scope" value="Bacteria"/>
</dbReference>
<evidence type="ECO:0000256" key="6">
    <source>
        <dbReference type="ARBA" id="ARBA00023136"/>
    </source>
</evidence>
<dbReference type="GO" id="GO:0071555">
    <property type="term" value="P:cell wall organization"/>
    <property type="evidence" value="ECO:0007669"/>
    <property type="project" value="TreeGrafter"/>
</dbReference>
<keyword evidence="2" id="KW-1003">Cell membrane</keyword>
<dbReference type="GO" id="GO:0044038">
    <property type="term" value="P:cell wall macromolecule biosynthetic process"/>
    <property type="evidence" value="ECO:0007669"/>
    <property type="project" value="TreeGrafter"/>
</dbReference>
<proteinExistence type="predicted"/>
<feature type="transmembrane region" description="Helical" evidence="8">
    <location>
        <begin position="211"/>
        <end position="231"/>
    </location>
</feature>
<dbReference type="OrthoDB" id="9783652at2"/>
<dbReference type="EMBL" id="CP003051">
    <property type="protein sequence ID" value="AGA91389.1"/>
    <property type="molecule type" value="Genomic_DNA"/>
</dbReference>
<keyword evidence="5 8" id="KW-1133">Transmembrane helix</keyword>
<dbReference type="CDD" id="cd06853">
    <property type="entry name" value="GT_WecA_like"/>
    <property type="match status" value="1"/>
</dbReference>
<feature type="transmembrane region" description="Helical" evidence="8">
    <location>
        <begin position="130"/>
        <end position="149"/>
    </location>
</feature>
<dbReference type="RefSeq" id="WP_015281521.1">
    <property type="nucleotide sequence ID" value="NC_019940.1"/>
</dbReference>
<keyword evidence="10" id="KW-1185">Reference proteome</keyword>
<protein>
    <submittedName>
        <fullName evidence="9">UDP-N-acetylmuramyl pentapeptide phosphotransferase/UDP-N-acetylglucosamine-1-phosphate transferase</fullName>
    </submittedName>
</protein>
<feature type="transmembrane region" description="Helical" evidence="8">
    <location>
        <begin position="320"/>
        <end position="337"/>
    </location>
</feature>
<sequence length="361" mass="38432">MVQSYLFSGMLAFVGAIILIEMLDQPACHIGLVDRPGGRKAHEHPTPLIGGIAMFAAFGFAILTVDVGLGVFRPLFAGALLLVIIGVLDDLHDISMRTRLVAQIAACTVMTVWGGVALADLGHLGLGGELLPLGIAAVPFTVFAAVGVVNATNMVDGLDGLAGSLTLVTLGALIVIAWQAHASAELAILLTLASVIIAFLFYNLRPSAPAAIFMGDAGSMFLGFILAWFLIDFSQGEERLIAPTTALWLFALPLFDTLCVITRRLMQRQSPFSADRAHCHHVLQDVGLSRHGTLVAIVLFAVAAAAIGLAGQWLGVPEPLMLGGFLLSLAIYTLLINRFTQTKTDFWPGLIRQLQQSQTRD</sequence>
<feature type="transmembrane region" description="Helical" evidence="8">
    <location>
        <begin position="161"/>
        <end position="180"/>
    </location>
</feature>
<evidence type="ECO:0000256" key="7">
    <source>
        <dbReference type="PIRSR" id="PIRSR600715-1"/>
    </source>
</evidence>
<evidence type="ECO:0000313" key="10">
    <source>
        <dbReference type="Proteomes" id="UP000010816"/>
    </source>
</evidence>
<feature type="transmembrane region" description="Helical" evidence="8">
    <location>
        <begin position="294"/>
        <end position="314"/>
    </location>
</feature>
<comment type="cofactor">
    <cofactor evidence="7">
        <name>Mg(2+)</name>
        <dbReference type="ChEBI" id="CHEBI:18420"/>
    </cofactor>
</comment>
<evidence type="ECO:0000256" key="8">
    <source>
        <dbReference type="SAM" id="Phobius"/>
    </source>
</evidence>
<organism evidence="9 10">
    <name type="scientific">Thioflavicoccus mobilis 8321</name>
    <dbReference type="NCBI Taxonomy" id="765912"/>
    <lineage>
        <taxon>Bacteria</taxon>
        <taxon>Pseudomonadati</taxon>
        <taxon>Pseudomonadota</taxon>
        <taxon>Gammaproteobacteria</taxon>
        <taxon>Chromatiales</taxon>
        <taxon>Chromatiaceae</taxon>
        <taxon>Thioflavicoccus</taxon>
    </lineage>
</organism>
<accession>L0H1C5</accession>
<dbReference type="Proteomes" id="UP000010816">
    <property type="component" value="Chromosome"/>
</dbReference>
<keyword evidence="7" id="KW-0479">Metal-binding</keyword>
<feature type="binding site" evidence="7">
    <location>
        <position position="153"/>
    </location>
    <ligand>
        <name>Mg(2+)</name>
        <dbReference type="ChEBI" id="CHEBI:18420"/>
    </ligand>
</feature>
<dbReference type="STRING" id="765912.Thimo_2676"/>
<dbReference type="InterPro" id="IPR000715">
    <property type="entry name" value="Glycosyl_transferase_4"/>
</dbReference>
<dbReference type="PANTHER" id="PTHR22926">
    <property type="entry name" value="PHOSPHO-N-ACETYLMURAMOYL-PENTAPEPTIDE-TRANSFERASE"/>
    <property type="match status" value="1"/>
</dbReference>
<dbReference type="GO" id="GO:0046872">
    <property type="term" value="F:metal ion binding"/>
    <property type="evidence" value="ECO:0007669"/>
    <property type="project" value="UniProtKB-KW"/>
</dbReference>
<keyword evidence="6 8" id="KW-0472">Membrane</keyword>
<name>L0H1C5_9GAMM</name>
<feature type="binding site" evidence="7">
    <location>
        <position position="216"/>
    </location>
    <ligand>
        <name>Mg(2+)</name>
        <dbReference type="ChEBI" id="CHEBI:18420"/>
    </ligand>
</feature>
<keyword evidence="3 9" id="KW-0808">Transferase</keyword>
<feature type="transmembrane region" description="Helical" evidence="8">
    <location>
        <begin position="6"/>
        <end position="24"/>
    </location>
</feature>
<keyword evidence="7" id="KW-0460">Magnesium</keyword>
<keyword evidence="4 8" id="KW-0812">Transmembrane</keyword>
<gene>
    <name evidence="9" type="ORF">Thimo_2676</name>
</gene>
<evidence type="ECO:0000256" key="2">
    <source>
        <dbReference type="ARBA" id="ARBA00022475"/>
    </source>
</evidence>
<dbReference type="PATRIC" id="fig|765912.4.peg.2623"/>
<feature type="transmembrane region" description="Helical" evidence="8">
    <location>
        <begin position="186"/>
        <end position="204"/>
    </location>
</feature>
<dbReference type="GO" id="GO:0009103">
    <property type="term" value="P:lipopolysaccharide biosynthetic process"/>
    <property type="evidence" value="ECO:0007669"/>
    <property type="project" value="TreeGrafter"/>
</dbReference>
<evidence type="ECO:0000313" key="9">
    <source>
        <dbReference type="EMBL" id="AGA91389.1"/>
    </source>
</evidence>
<comment type="subcellular location">
    <subcellularLocation>
        <location evidence="1">Cell membrane</location>
        <topology evidence="1">Multi-pass membrane protein</topology>
    </subcellularLocation>
</comment>
<evidence type="ECO:0000256" key="5">
    <source>
        <dbReference type="ARBA" id="ARBA00022989"/>
    </source>
</evidence>
<feature type="transmembrane region" description="Helical" evidence="8">
    <location>
        <begin position="246"/>
        <end position="266"/>
    </location>
</feature>
<evidence type="ECO:0000256" key="4">
    <source>
        <dbReference type="ARBA" id="ARBA00022692"/>
    </source>
</evidence>
<evidence type="ECO:0000256" key="1">
    <source>
        <dbReference type="ARBA" id="ARBA00004651"/>
    </source>
</evidence>
<dbReference type="PANTHER" id="PTHR22926:SF3">
    <property type="entry name" value="UNDECAPRENYL-PHOSPHATE ALPHA-N-ACETYLGLUCOSAMINYL 1-PHOSPHATE TRANSFERASE"/>
    <property type="match status" value="1"/>
</dbReference>
<feature type="transmembrane region" description="Helical" evidence="8">
    <location>
        <begin position="100"/>
        <end position="118"/>
    </location>
</feature>
<dbReference type="HOGENOM" id="CLU_023982_1_0_6"/>
<dbReference type="GO" id="GO:0016780">
    <property type="term" value="F:phosphotransferase activity, for other substituted phosphate groups"/>
    <property type="evidence" value="ECO:0007669"/>
    <property type="project" value="InterPro"/>
</dbReference>
<feature type="transmembrane region" description="Helical" evidence="8">
    <location>
        <begin position="71"/>
        <end position="88"/>
    </location>
</feature>
<evidence type="ECO:0000256" key="3">
    <source>
        <dbReference type="ARBA" id="ARBA00022679"/>
    </source>
</evidence>